<protein>
    <submittedName>
        <fullName evidence="1">Uncharacterized protein</fullName>
    </submittedName>
</protein>
<name>A0ACB9XAL3_CHAAC</name>
<organism evidence="1 2">
    <name type="scientific">Chaenocephalus aceratus</name>
    <name type="common">Blackfin icefish</name>
    <name type="synonym">Chaenichthys aceratus</name>
    <dbReference type="NCBI Taxonomy" id="36190"/>
    <lineage>
        <taxon>Eukaryota</taxon>
        <taxon>Metazoa</taxon>
        <taxon>Chordata</taxon>
        <taxon>Craniata</taxon>
        <taxon>Vertebrata</taxon>
        <taxon>Euteleostomi</taxon>
        <taxon>Actinopterygii</taxon>
        <taxon>Neopterygii</taxon>
        <taxon>Teleostei</taxon>
        <taxon>Neoteleostei</taxon>
        <taxon>Acanthomorphata</taxon>
        <taxon>Eupercaria</taxon>
        <taxon>Perciformes</taxon>
        <taxon>Notothenioidei</taxon>
        <taxon>Channichthyidae</taxon>
        <taxon>Chaenocephalus</taxon>
    </lineage>
</organism>
<proteinExistence type="predicted"/>
<dbReference type="EMBL" id="CM043791">
    <property type="protein sequence ID" value="KAI4823418.1"/>
    <property type="molecule type" value="Genomic_DNA"/>
</dbReference>
<dbReference type="Proteomes" id="UP001057452">
    <property type="component" value="Chromosome 7"/>
</dbReference>
<reference evidence="1" key="1">
    <citation type="submission" date="2022-05" db="EMBL/GenBank/DDBJ databases">
        <title>Chromosome-level genome of Chaenocephalus aceratus.</title>
        <authorList>
            <person name="Park H."/>
        </authorList>
    </citation>
    <scope>NUCLEOTIDE SEQUENCE</scope>
    <source>
        <strain evidence="1">KU_202001</strain>
    </source>
</reference>
<evidence type="ECO:0000313" key="1">
    <source>
        <dbReference type="EMBL" id="KAI4823418.1"/>
    </source>
</evidence>
<keyword evidence="2" id="KW-1185">Reference proteome</keyword>
<sequence length="377" mass="41383">MPPAESSHAQRVLSSLNQQRAVGRFCDAVLNVGGGVVYLAHRSILACFSDLFQQSNMAAAPCMEFCLQECPKDGLELLLNFLYTGELKLEADNLEKVQHAAASLGVPEALSLCQQFKENPADSQPFKHTIPNVPVKEENLLTITKVESSFDATTADLSMTSGAATTTTRSGRVVKGPRRLVTDDSQTTDFTDQEKGDEMAPLGPNEAESGVDAVESQNPDQLTGETEVSDLQIDLNDNKPGSLSPSTSTAQKRKAQSKTDKSENGEAVEEDSKKDCVLCPICNKSFRSKYYLKVHNRRHTGERPFGCAKCGKRYFRKENLSLHEMKDCAKVQTYTCVTCSSTFNGKVELRLHVVSHTGNMPHKCSSCPEQFICTRKT</sequence>
<comment type="caution">
    <text evidence="1">The sequence shown here is derived from an EMBL/GenBank/DDBJ whole genome shotgun (WGS) entry which is preliminary data.</text>
</comment>
<gene>
    <name evidence="1" type="ORF">KUCAC02_012002</name>
</gene>
<evidence type="ECO:0000313" key="2">
    <source>
        <dbReference type="Proteomes" id="UP001057452"/>
    </source>
</evidence>
<accession>A0ACB9XAL3</accession>